<accession>A0A397S2U8</accession>
<dbReference type="SUPFAM" id="SSF140996">
    <property type="entry name" value="Hermes dimerisation domain"/>
    <property type="match status" value="1"/>
</dbReference>
<proteinExistence type="predicted"/>
<evidence type="ECO:0008006" key="3">
    <source>
        <dbReference type="Google" id="ProtNLM"/>
    </source>
</evidence>
<name>A0A397S2U8_9GLOM</name>
<dbReference type="AlphaFoldDB" id="A0A397S2U8"/>
<evidence type="ECO:0000313" key="1">
    <source>
        <dbReference type="EMBL" id="RIA80298.1"/>
    </source>
</evidence>
<comment type="caution">
    <text evidence="1">The sequence shown here is derived from an EMBL/GenBank/DDBJ whole genome shotgun (WGS) entry which is preliminary data.</text>
</comment>
<dbReference type="OrthoDB" id="2423954at2759"/>
<organism evidence="1 2">
    <name type="scientific">Glomus cerebriforme</name>
    <dbReference type="NCBI Taxonomy" id="658196"/>
    <lineage>
        <taxon>Eukaryota</taxon>
        <taxon>Fungi</taxon>
        <taxon>Fungi incertae sedis</taxon>
        <taxon>Mucoromycota</taxon>
        <taxon>Glomeromycotina</taxon>
        <taxon>Glomeromycetes</taxon>
        <taxon>Glomerales</taxon>
        <taxon>Glomeraceae</taxon>
        <taxon>Glomus</taxon>
    </lineage>
</organism>
<keyword evidence="2" id="KW-1185">Reference proteome</keyword>
<reference evidence="1 2" key="1">
    <citation type="submission" date="2018-06" db="EMBL/GenBank/DDBJ databases">
        <title>Comparative genomics reveals the genomic features of Rhizophagus irregularis, R. cerebriforme, R. diaphanum and Gigaspora rosea, and their symbiotic lifestyle signature.</title>
        <authorList>
            <person name="Morin E."/>
            <person name="San Clemente H."/>
            <person name="Chen E.C.H."/>
            <person name="De La Providencia I."/>
            <person name="Hainaut M."/>
            <person name="Kuo A."/>
            <person name="Kohler A."/>
            <person name="Murat C."/>
            <person name="Tang N."/>
            <person name="Roy S."/>
            <person name="Loubradou J."/>
            <person name="Henrissat B."/>
            <person name="Grigoriev I.V."/>
            <person name="Corradi N."/>
            <person name="Roux C."/>
            <person name="Martin F.M."/>
        </authorList>
    </citation>
    <scope>NUCLEOTIDE SEQUENCE [LARGE SCALE GENOMIC DNA]</scope>
    <source>
        <strain evidence="1 2">DAOM 227022</strain>
    </source>
</reference>
<sequence length="157" mass="18123">MGGVPANMLKHLREYSKISEEIRNMLHNLDNNKTQNKNKYKYPHVEIADSSDDAENESEIRRTQKSMESFVDKSLFTNETVAIYCQLLYASLSANVPFSFVNDLKVNKLFKILSPSYNLPSRKWINTDVLDKVHEEINNEIEKFVMNVKFLTLSGDG</sequence>
<protein>
    <recommendedName>
        <fullName evidence="3">DUF659 domain-containing protein</fullName>
    </recommendedName>
</protein>
<gene>
    <name evidence="1" type="ORF">C1645_745347</name>
</gene>
<dbReference type="EMBL" id="QKYT01000998">
    <property type="protein sequence ID" value="RIA80298.1"/>
    <property type="molecule type" value="Genomic_DNA"/>
</dbReference>
<dbReference type="Proteomes" id="UP000265703">
    <property type="component" value="Unassembled WGS sequence"/>
</dbReference>
<evidence type="ECO:0000313" key="2">
    <source>
        <dbReference type="Proteomes" id="UP000265703"/>
    </source>
</evidence>